<dbReference type="SUPFAM" id="SSF47923">
    <property type="entry name" value="Ypt/Rab-GAP domain of gyp1p"/>
    <property type="match status" value="2"/>
</dbReference>
<dbReference type="SMART" id="SM00164">
    <property type="entry name" value="TBC"/>
    <property type="match status" value="1"/>
</dbReference>
<dbReference type="InterPro" id="IPR000195">
    <property type="entry name" value="Rab-GAP-TBC_dom"/>
</dbReference>
<dbReference type="PANTHER" id="PTHR47219:SF9">
    <property type="entry name" value="GTPASE ACTIVATING PROTEIN AND CENTROSOME-ASSOCIATED, ISOFORM B"/>
    <property type="match status" value="1"/>
</dbReference>
<dbReference type="GO" id="GO:0031267">
    <property type="term" value="F:small GTPase binding"/>
    <property type="evidence" value="ECO:0007669"/>
    <property type="project" value="TreeGrafter"/>
</dbReference>
<evidence type="ECO:0000256" key="1">
    <source>
        <dbReference type="ARBA" id="ARBA00022468"/>
    </source>
</evidence>
<dbReference type="InterPro" id="IPR035969">
    <property type="entry name" value="Rab-GAP_TBC_sf"/>
</dbReference>
<evidence type="ECO:0000259" key="2">
    <source>
        <dbReference type="PROSITE" id="PS50086"/>
    </source>
</evidence>
<dbReference type="Pfam" id="PF00566">
    <property type="entry name" value="RabGAP-TBC"/>
    <property type="match status" value="1"/>
</dbReference>
<sequence length="468" mass="55233">MYDLSDILNQTGNIKKEILIDSINSIDSIDLIGVNISISVYDVKDSNNNMSYGLNSKQSDKNVNKEGTNDHFIKNLNKNNIFTTKPNLKKKKEGREEELYENYNNLYNITKEIPMFNSSVVNVHKPSCNIPKSIENMFIHMSLKQKIQYFVDQNQRVYDIVRDQVYKGIPDQIRGFAWQILVDSYAYMVTDKQCVDNLCNGYNIINIGTISNHKNSNVNDINDIDEGSYNDKNERVKWYNHYLSINNKYERAIRKDINRTYPNHILFKNKYEKGQQILFNILKAYSNYNKDLGYCQGMAFIVATFILYMNETDAFFMLIALLDRFKLNDLFSYDMPLLNEYLFILDKLIFYFLPEVHKHLEKENVHSSMYASQWFLTLFSYNINIFYVTRIWDFLFIHNTNTFLFKIAIAFFKLQKEVLLKESFEEILNRLKVISKNVDLDVLIKTALELKIKKGLITKLSSQYKMQK</sequence>
<protein>
    <recommendedName>
        <fullName evidence="2">Rab-GAP TBC domain-containing protein</fullName>
    </recommendedName>
</protein>
<organism evidence="3 4">
    <name type="scientific">Piliocolobus tephrosceles</name>
    <name type="common">Ugandan red Colobus</name>
    <dbReference type="NCBI Taxonomy" id="591936"/>
    <lineage>
        <taxon>Eukaryota</taxon>
        <taxon>Metazoa</taxon>
        <taxon>Chordata</taxon>
        <taxon>Craniata</taxon>
        <taxon>Vertebrata</taxon>
        <taxon>Euteleostomi</taxon>
        <taxon>Mammalia</taxon>
        <taxon>Eutheria</taxon>
        <taxon>Euarchontoglires</taxon>
        <taxon>Primates</taxon>
        <taxon>Haplorrhini</taxon>
        <taxon>Catarrhini</taxon>
        <taxon>Cercopithecidae</taxon>
        <taxon>Colobinae</taxon>
        <taxon>Piliocolobus</taxon>
    </lineage>
</organism>
<dbReference type="FunFam" id="1.10.8.270:FF:000001">
    <property type="entry name" value="TBC1 domain family member 1"/>
    <property type="match status" value="1"/>
</dbReference>
<dbReference type="Gene3D" id="1.10.8.270">
    <property type="entry name" value="putative rabgap domain of human tbc1 domain family member 14 like domains"/>
    <property type="match status" value="1"/>
</dbReference>
<reference evidence="3" key="1">
    <citation type="submission" date="2025-08" db="UniProtKB">
        <authorList>
            <consortium name="Ensembl"/>
        </authorList>
    </citation>
    <scope>IDENTIFICATION</scope>
</reference>
<evidence type="ECO:0000313" key="4">
    <source>
        <dbReference type="Proteomes" id="UP000694416"/>
    </source>
</evidence>
<keyword evidence="1" id="KW-0343">GTPase activation</keyword>
<accession>A0A8C9GWF4</accession>
<dbReference type="Gene3D" id="1.10.472.80">
    <property type="entry name" value="Ypt/Rab-GAP domain of gyp1p, domain 3"/>
    <property type="match status" value="1"/>
</dbReference>
<dbReference type="PANTHER" id="PTHR47219">
    <property type="entry name" value="RAB GTPASE-ACTIVATING PROTEIN 1-LIKE"/>
    <property type="match status" value="1"/>
</dbReference>
<feature type="domain" description="Rab-GAP TBC" evidence="2">
    <location>
        <begin position="168"/>
        <end position="399"/>
    </location>
</feature>
<dbReference type="GO" id="GO:0005096">
    <property type="term" value="F:GTPase activator activity"/>
    <property type="evidence" value="ECO:0007669"/>
    <property type="project" value="UniProtKB-KW"/>
</dbReference>
<dbReference type="Ensembl" id="ENSPTET00000011215.1">
    <property type="protein sequence ID" value="ENSPTEP00000007344.1"/>
    <property type="gene ID" value="ENSPTEG00000008369.1"/>
</dbReference>
<dbReference type="InterPro" id="IPR050302">
    <property type="entry name" value="Rab_GAP_TBC_domain"/>
</dbReference>
<proteinExistence type="predicted"/>
<dbReference type="AlphaFoldDB" id="A0A8C9GWF4"/>
<dbReference type="PROSITE" id="PS50086">
    <property type="entry name" value="TBC_RABGAP"/>
    <property type="match status" value="1"/>
</dbReference>
<evidence type="ECO:0000313" key="3">
    <source>
        <dbReference type="Ensembl" id="ENSPTEP00000007344.1"/>
    </source>
</evidence>
<dbReference type="Proteomes" id="UP000694416">
    <property type="component" value="Unplaced"/>
</dbReference>
<reference evidence="3" key="2">
    <citation type="submission" date="2025-09" db="UniProtKB">
        <authorList>
            <consortium name="Ensembl"/>
        </authorList>
    </citation>
    <scope>IDENTIFICATION</scope>
</reference>
<keyword evidence="4" id="KW-1185">Reference proteome</keyword>
<name>A0A8C9GWF4_9PRIM</name>